<dbReference type="SUPFAM" id="SSF69593">
    <property type="entry name" value="Glycerol-3-phosphate (1)-acyltransferase"/>
    <property type="match status" value="1"/>
</dbReference>
<proteinExistence type="predicted"/>
<dbReference type="AlphaFoldDB" id="A0A5M8FTW6"/>
<evidence type="ECO:0000256" key="1">
    <source>
        <dbReference type="ARBA" id="ARBA00005189"/>
    </source>
</evidence>
<evidence type="ECO:0000256" key="3">
    <source>
        <dbReference type="ARBA" id="ARBA00023315"/>
    </source>
</evidence>
<dbReference type="Pfam" id="PF01553">
    <property type="entry name" value="Acyltransferase"/>
    <property type="match status" value="1"/>
</dbReference>
<dbReference type="EMBL" id="VWXX01000002">
    <property type="protein sequence ID" value="KAA6187254.1"/>
    <property type="molecule type" value="Genomic_DNA"/>
</dbReference>
<dbReference type="InterPro" id="IPR002123">
    <property type="entry name" value="Plipid/glycerol_acylTrfase"/>
</dbReference>
<protein>
    <submittedName>
        <fullName evidence="5">1-acyl-sn-glycerol-3-phosphate acyltransferase</fullName>
    </submittedName>
</protein>
<dbReference type="RefSeq" id="WP_150089756.1">
    <property type="nucleotide sequence ID" value="NZ_JBFUOH010000013.1"/>
</dbReference>
<dbReference type="SMART" id="SM00563">
    <property type="entry name" value="PlsC"/>
    <property type="match status" value="1"/>
</dbReference>
<name>A0A5M8FTW6_9GAMM</name>
<gene>
    <name evidence="5" type="ORF">F2Q65_01600</name>
</gene>
<evidence type="ECO:0000313" key="6">
    <source>
        <dbReference type="Proteomes" id="UP000322981"/>
    </source>
</evidence>
<comment type="caution">
    <text evidence="5">The sequence shown here is derived from an EMBL/GenBank/DDBJ whole genome shotgun (WGS) entry which is preliminary data.</text>
</comment>
<keyword evidence="6" id="KW-1185">Reference proteome</keyword>
<keyword evidence="2 5" id="KW-0808">Transferase</keyword>
<dbReference type="OrthoDB" id="9812274at2"/>
<keyword evidence="3 5" id="KW-0012">Acyltransferase</keyword>
<comment type="pathway">
    <text evidence="1">Lipid metabolism.</text>
</comment>
<dbReference type="CDD" id="cd07989">
    <property type="entry name" value="LPLAT_AGPAT-like"/>
    <property type="match status" value="1"/>
</dbReference>
<dbReference type="PANTHER" id="PTHR10434:SF40">
    <property type="entry name" value="1-ACYL-SN-GLYCEROL-3-PHOSPHATE ACYLTRANSFERASE"/>
    <property type="match status" value="1"/>
</dbReference>
<evidence type="ECO:0000256" key="2">
    <source>
        <dbReference type="ARBA" id="ARBA00022679"/>
    </source>
</evidence>
<reference evidence="5 6" key="1">
    <citation type="submission" date="2019-09" db="EMBL/GenBank/DDBJ databases">
        <title>Whole-genome sequence of the purple sulfur bacterium Thiohalocapsa marina DSM 19078.</title>
        <authorList>
            <person name="Kyndt J.A."/>
            <person name="Meyer T.E."/>
        </authorList>
    </citation>
    <scope>NUCLEOTIDE SEQUENCE [LARGE SCALE GENOMIC DNA]</scope>
    <source>
        <strain evidence="5 6">DSM 19078</strain>
    </source>
</reference>
<dbReference type="GO" id="GO:0006654">
    <property type="term" value="P:phosphatidic acid biosynthetic process"/>
    <property type="evidence" value="ECO:0007669"/>
    <property type="project" value="TreeGrafter"/>
</dbReference>
<feature type="domain" description="Phospholipid/glycerol acyltransferase" evidence="4">
    <location>
        <begin position="72"/>
        <end position="187"/>
    </location>
</feature>
<dbReference type="GO" id="GO:0003841">
    <property type="term" value="F:1-acylglycerol-3-phosphate O-acyltransferase activity"/>
    <property type="evidence" value="ECO:0007669"/>
    <property type="project" value="TreeGrafter"/>
</dbReference>
<organism evidence="5 6">
    <name type="scientific">Thiohalocapsa marina</name>
    <dbReference type="NCBI Taxonomy" id="424902"/>
    <lineage>
        <taxon>Bacteria</taxon>
        <taxon>Pseudomonadati</taxon>
        <taxon>Pseudomonadota</taxon>
        <taxon>Gammaproteobacteria</taxon>
        <taxon>Chromatiales</taxon>
        <taxon>Chromatiaceae</taxon>
        <taxon>Thiohalocapsa</taxon>
    </lineage>
</organism>
<accession>A0A5M8FTW6</accession>
<evidence type="ECO:0000313" key="5">
    <source>
        <dbReference type="EMBL" id="KAA6187254.1"/>
    </source>
</evidence>
<evidence type="ECO:0000259" key="4">
    <source>
        <dbReference type="SMART" id="SM00563"/>
    </source>
</evidence>
<dbReference type="PANTHER" id="PTHR10434">
    <property type="entry name" value="1-ACYL-SN-GLYCEROL-3-PHOSPHATE ACYLTRANSFERASE"/>
    <property type="match status" value="1"/>
</dbReference>
<dbReference type="Proteomes" id="UP000322981">
    <property type="component" value="Unassembled WGS sequence"/>
</dbReference>
<sequence length="241" mass="26656">MVTLRSLVFFAILILAVIAYALAIMVSSRWMSRDRLQGLSRSWSRFLLRTLRLVCGLDYRICGLENLPDGPCILLSKHQSAWETIALPGVIPKLQVWVLKQELMQIPFFGWALRAFDPIAIDRSAGRKAMRQLLAEGKQHLDAGRSILVFPEGTRVAVGQRKAFTIGGAILAERNQVPIVPIAHNAGVFWARRGVRKRPGCIQVVIGPPIAAEGRSAQTLNALSEEWINSTVESLPQQAGD</sequence>